<organism evidence="3 4">
    <name type="scientific">Streptococcus equi subsp. ruminatorum</name>
    <dbReference type="NCBI Taxonomy" id="254358"/>
    <lineage>
        <taxon>Bacteria</taxon>
        <taxon>Bacillati</taxon>
        <taxon>Bacillota</taxon>
        <taxon>Bacilli</taxon>
        <taxon>Lactobacillales</taxon>
        <taxon>Streptococcaceae</taxon>
        <taxon>Streptococcus</taxon>
    </lineage>
</organism>
<protein>
    <submittedName>
        <fullName evidence="3">Uncharacterized protein</fullName>
    </submittedName>
</protein>
<evidence type="ECO:0000313" key="3">
    <source>
        <dbReference type="EMBL" id="NGL83255.1"/>
    </source>
</evidence>
<evidence type="ECO:0000313" key="4">
    <source>
        <dbReference type="Proteomes" id="UP000479499"/>
    </source>
</evidence>
<comment type="caution">
    <text evidence="3">The sequence shown here is derived from an EMBL/GenBank/DDBJ whole genome shotgun (WGS) entry which is preliminary data.</text>
</comment>
<keyword evidence="2" id="KW-0812">Transmembrane</keyword>
<feature type="region of interest" description="Disordered" evidence="1">
    <location>
        <begin position="74"/>
        <end position="95"/>
    </location>
</feature>
<keyword evidence="2" id="KW-1133">Transmembrane helix</keyword>
<dbReference type="Proteomes" id="UP000479499">
    <property type="component" value="Unassembled WGS sequence"/>
</dbReference>
<evidence type="ECO:0000256" key="2">
    <source>
        <dbReference type="SAM" id="Phobius"/>
    </source>
</evidence>
<dbReference type="EMBL" id="JAAKFZ010000001">
    <property type="protein sequence ID" value="NGL83255.1"/>
    <property type="molecule type" value="Genomic_DNA"/>
</dbReference>
<proteinExistence type="predicted"/>
<name>A0A6M1KVJ6_9STRE</name>
<accession>A0A6M1KVJ6</accession>
<gene>
    <name evidence="3" type="ORF">G5B50_00510</name>
</gene>
<dbReference type="AlphaFoldDB" id="A0A6M1KVJ6"/>
<keyword evidence="2" id="KW-0472">Membrane</keyword>
<feature type="compositionally biased region" description="Polar residues" evidence="1">
    <location>
        <begin position="84"/>
        <end position="95"/>
    </location>
</feature>
<feature type="transmembrane region" description="Helical" evidence="2">
    <location>
        <begin position="28"/>
        <end position="45"/>
    </location>
</feature>
<evidence type="ECO:0000256" key="1">
    <source>
        <dbReference type="SAM" id="MobiDB-lite"/>
    </source>
</evidence>
<sequence>MMKKLLTILLWLPKLLLKLVWQLVRGCLQTLIVCVLLIFGLIYYSNHSDSSLANSISSITEQVVRLLDRLTGQPTGFSSSSLSHQISTTKGDQQC</sequence>
<reference evidence="3 4" key="1">
    <citation type="submission" date="2020-02" db="EMBL/GenBank/DDBJ databases">
        <title>M-like protein SrM is not crucial to the virulence of a novel isolate of Streptococcus equi subsp. ruminatorum from Macaca mulatta.</title>
        <authorList>
            <person name="Guo G."/>
            <person name="Cheng L."/>
            <person name="Zhang W."/>
        </authorList>
    </citation>
    <scope>NUCLEOTIDE SEQUENCE [LARGE SCALE GENOMIC DNA]</scope>
    <source>
        <strain evidence="3 4">FJ1804</strain>
    </source>
</reference>